<dbReference type="InterPro" id="IPR005162">
    <property type="entry name" value="Retrotrans_gag_dom"/>
</dbReference>
<dbReference type="PANTHER" id="PTHR34482:SF49">
    <property type="entry name" value="RETROTRANSPOSON GAG DOMAIN-CONTAINING PROTEIN"/>
    <property type="match status" value="1"/>
</dbReference>
<dbReference type="GO" id="GO:0008270">
    <property type="term" value="F:zinc ion binding"/>
    <property type="evidence" value="ECO:0007669"/>
    <property type="project" value="UniProtKB-KW"/>
</dbReference>
<reference evidence="4 5" key="1">
    <citation type="journal article" date="2018" name="Nat. Genet.">
        <title>The Rosa genome provides new insights in the design of modern roses.</title>
        <authorList>
            <person name="Bendahmane M."/>
        </authorList>
    </citation>
    <scope>NUCLEOTIDE SEQUENCE [LARGE SCALE GENOMIC DNA]</scope>
    <source>
        <strain evidence="5">cv. Old Blush</strain>
    </source>
</reference>
<keyword evidence="5" id="KW-1185">Reference proteome</keyword>
<feature type="compositionally biased region" description="Low complexity" evidence="2">
    <location>
        <begin position="10"/>
        <end position="19"/>
    </location>
</feature>
<dbReference type="Gramene" id="PRQ55874">
    <property type="protein sequence ID" value="PRQ55874"/>
    <property type="gene ID" value="RchiOBHm_Chr1g0329421"/>
</dbReference>
<sequence length="270" mass="30684">MVKGKKDTRTGGATSSTTGLPHDEEVAKLFQALLRMASLELEGTNGFNRRLKFLKMFISLSPPEYAGNLDYSLEGLEWLRRVKQCFDVLDVPGDLRVGFAVYTLTGAASYWWDFVKRTCDVESMNWDDFEQIFLNRYFPETIRLAKVEEFLNLTQGEMTVSQYDSKFIELSWHAPNLLTSDKDRAGKFLRGLRPSIGMSIPSFMYNTYHEAVAAALKVEQIEIIEYQCVQESFEGASGRGGKRQRYTCHNCGEPGHIRPHCPYNPSSSSL</sequence>
<keyword evidence="1" id="KW-0479">Metal-binding</keyword>
<name>A0A2P6SB37_ROSCH</name>
<dbReference type="Gene3D" id="4.10.60.10">
    <property type="entry name" value="Zinc finger, CCHC-type"/>
    <property type="match status" value="1"/>
</dbReference>
<gene>
    <name evidence="4" type="ORF">RchiOBHm_Chr1g0329421</name>
</gene>
<dbReference type="AlphaFoldDB" id="A0A2P6SB37"/>
<feature type="domain" description="CCHC-type" evidence="3">
    <location>
        <begin position="248"/>
        <end position="262"/>
    </location>
</feature>
<accession>A0A2P6SB37</accession>
<evidence type="ECO:0000256" key="2">
    <source>
        <dbReference type="SAM" id="MobiDB-lite"/>
    </source>
</evidence>
<evidence type="ECO:0000313" key="5">
    <source>
        <dbReference type="Proteomes" id="UP000238479"/>
    </source>
</evidence>
<proteinExistence type="predicted"/>
<keyword evidence="1" id="KW-0862">Zinc</keyword>
<evidence type="ECO:0000256" key="1">
    <source>
        <dbReference type="PROSITE-ProRule" id="PRU00047"/>
    </source>
</evidence>
<dbReference type="OMA" id="QIHHISA"/>
<dbReference type="SUPFAM" id="SSF57756">
    <property type="entry name" value="Retrovirus zinc finger-like domains"/>
    <property type="match status" value="1"/>
</dbReference>
<keyword evidence="1" id="KW-0863">Zinc-finger</keyword>
<dbReference type="GO" id="GO:0003676">
    <property type="term" value="F:nucleic acid binding"/>
    <property type="evidence" value="ECO:0007669"/>
    <property type="project" value="InterPro"/>
</dbReference>
<dbReference type="InterPro" id="IPR001878">
    <property type="entry name" value="Znf_CCHC"/>
</dbReference>
<dbReference type="Proteomes" id="UP000238479">
    <property type="component" value="Chromosome 1"/>
</dbReference>
<feature type="region of interest" description="Disordered" evidence="2">
    <location>
        <begin position="1"/>
        <end position="20"/>
    </location>
</feature>
<dbReference type="PANTHER" id="PTHR34482">
    <property type="entry name" value="DNA DAMAGE-INDUCIBLE PROTEIN 1-LIKE"/>
    <property type="match status" value="1"/>
</dbReference>
<evidence type="ECO:0000313" key="4">
    <source>
        <dbReference type="EMBL" id="PRQ55874.1"/>
    </source>
</evidence>
<dbReference type="EMBL" id="PDCK01000039">
    <property type="protein sequence ID" value="PRQ55874.1"/>
    <property type="molecule type" value="Genomic_DNA"/>
</dbReference>
<comment type="caution">
    <text evidence="4">The sequence shown here is derived from an EMBL/GenBank/DDBJ whole genome shotgun (WGS) entry which is preliminary data.</text>
</comment>
<dbReference type="PROSITE" id="PS50158">
    <property type="entry name" value="ZF_CCHC"/>
    <property type="match status" value="1"/>
</dbReference>
<dbReference type="Pfam" id="PF03732">
    <property type="entry name" value="Retrotrans_gag"/>
    <property type="match status" value="1"/>
</dbReference>
<evidence type="ECO:0000259" key="3">
    <source>
        <dbReference type="PROSITE" id="PS50158"/>
    </source>
</evidence>
<dbReference type="InterPro" id="IPR036875">
    <property type="entry name" value="Znf_CCHC_sf"/>
</dbReference>
<protein>
    <submittedName>
        <fullName evidence="4">Putative transcription factor interactor and regulator CCHC(Zn) family</fullName>
    </submittedName>
</protein>
<organism evidence="4 5">
    <name type="scientific">Rosa chinensis</name>
    <name type="common">China rose</name>
    <dbReference type="NCBI Taxonomy" id="74649"/>
    <lineage>
        <taxon>Eukaryota</taxon>
        <taxon>Viridiplantae</taxon>
        <taxon>Streptophyta</taxon>
        <taxon>Embryophyta</taxon>
        <taxon>Tracheophyta</taxon>
        <taxon>Spermatophyta</taxon>
        <taxon>Magnoliopsida</taxon>
        <taxon>eudicotyledons</taxon>
        <taxon>Gunneridae</taxon>
        <taxon>Pentapetalae</taxon>
        <taxon>rosids</taxon>
        <taxon>fabids</taxon>
        <taxon>Rosales</taxon>
        <taxon>Rosaceae</taxon>
        <taxon>Rosoideae</taxon>
        <taxon>Rosoideae incertae sedis</taxon>
        <taxon>Rosa</taxon>
    </lineage>
</organism>